<protein>
    <submittedName>
        <fullName evidence="1">Uncharacterized protein</fullName>
    </submittedName>
</protein>
<evidence type="ECO:0000313" key="1">
    <source>
        <dbReference type="EMBL" id="MBB5219813.1"/>
    </source>
</evidence>
<organism evidence="1 2">
    <name type="scientific">Treponema rectale</name>
    <dbReference type="NCBI Taxonomy" id="744512"/>
    <lineage>
        <taxon>Bacteria</taxon>
        <taxon>Pseudomonadati</taxon>
        <taxon>Spirochaetota</taxon>
        <taxon>Spirochaetia</taxon>
        <taxon>Spirochaetales</taxon>
        <taxon>Treponemataceae</taxon>
        <taxon>Treponema</taxon>
    </lineage>
</organism>
<name>A0A840SK19_9SPIR</name>
<dbReference type="EMBL" id="JACHFR010000004">
    <property type="protein sequence ID" value="MBB5219813.1"/>
    <property type="molecule type" value="Genomic_DNA"/>
</dbReference>
<keyword evidence="2" id="KW-1185">Reference proteome</keyword>
<dbReference type="Proteomes" id="UP000578697">
    <property type="component" value="Unassembled WGS sequence"/>
</dbReference>
<dbReference type="RefSeq" id="WP_184653297.1">
    <property type="nucleotide sequence ID" value="NZ_JACHFR010000004.1"/>
</dbReference>
<dbReference type="AlphaFoldDB" id="A0A840SK19"/>
<proteinExistence type="predicted"/>
<accession>A0A840SK19</accession>
<reference evidence="1 2" key="1">
    <citation type="submission" date="2020-08" db="EMBL/GenBank/DDBJ databases">
        <title>Genomic Encyclopedia of Type Strains, Phase IV (KMG-IV): sequencing the most valuable type-strain genomes for metagenomic binning, comparative biology and taxonomic classification.</title>
        <authorList>
            <person name="Goeker M."/>
        </authorList>
    </citation>
    <scope>NUCLEOTIDE SEQUENCE [LARGE SCALE GENOMIC DNA]</scope>
    <source>
        <strain evidence="1 2">DSM 103679</strain>
    </source>
</reference>
<gene>
    <name evidence="1" type="ORF">HNP77_002202</name>
</gene>
<comment type="caution">
    <text evidence="1">The sequence shown here is derived from an EMBL/GenBank/DDBJ whole genome shotgun (WGS) entry which is preliminary data.</text>
</comment>
<sequence length="114" mass="12939">MKKTNINPVDLYCNALKGMTLAANMLILTALCCTDDKECDGFEELTAVSHYFDTVLHKALEDKRLSSPAVITTAKRYFSVLKDFKKSPDAQTDEIRELLKDQEEIIQSIIHSER</sequence>
<evidence type="ECO:0000313" key="2">
    <source>
        <dbReference type="Proteomes" id="UP000578697"/>
    </source>
</evidence>